<evidence type="ECO:0000256" key="1">
    <source>
        <dbReference type="SAM" id="MobiDB-lite"/>
    </source>
</evidence>
<accession>A0A8J3JS99</accession>
<keyword evidence="2" id="KW-0472">Membrane</keyword>
<evidence type="ECO:0000256" key="2">
    <source>
        <dbReference type="SAM" id="Phobius"/>
    </source>
</evidence>
<proteinExistence type="predicted"/>
<evidence type="ECO:0000313" key="4">
    <source>
        <dbReference type="Proteomes" id="UP000619293"/>
    </source>
</evidence>
<feature type="compositionally biased region" description="Low complexity" evidence="1">
    <location>
        <begin position="65"/>
        <end position="80"/>
    </location>
</feature>
<evidence type="ECO:0000313" key="3">
    <source>
        <dbReference type="EMBL" id="GIF90156.1"/>
    </source>
</evidence>
<feature type="transmembrane region" description="Helical" evidence="2">
    <location>
        <begin position="37"/>
        <end position="57"/>
    </location>
</feature>
<keyword evidence="2" id="KW-1133">Transmembrane helix</keyword>
<gene>
    <name evidence="3" type="ORF">Cch02nite_36000</name>
</gene>
<reference evidence="3 4" key="1">
    <citation type="submission" date="2021-01" db="EMBL/GenBank/DDBJ databases">
        <title>Whole genome shotgun sequence of Catellatospora chokoriensis NBRC 107358.</title>
        <authorList>
            <person name="Komaki H."/>
            <person name="Tamura T."/>
        </authorList>
    </citation>
    <scope>NUCLEOTIDE SEQUENCE [LARGE SCALE GENOMIC DNA]</scope>
    <source>
        <strain evidence="3 4">NBRC 107358</strain>
    </source>
</reference>
<comment type="caution">
    <text evidence="3">The sequence shown here is derived from an EMBL/GenBank/DDBJ whole genome shotgun (WGS) entry which is preliminary data.</text>
</comment>
<feature type="region of interest" description="Disordered" evidence="1">
    <location>
        <begin position="60"/>
        <end position="87"/>
    </location>
</feature>
<dbReference type="AlphaFoldDB" id="A0A8J3JS99"/>
<protein>
    <submittedName>
        <fullName evidence="3">Uncharacterized protein</fullName>
    </submittedName>
</protein>
<dbReference type="EMBL" id="BONG01000020">
    <property type="protein sequence ID" value="GIF90156.1"/>
    <property type="molecule type" value="Genomic_DNA"/>
</dbReference>
<dbReference type="RefSeq" id="WP_191840865.1">
    <property type="nucleotide sequence ID" value="NZ_BAAALB010000013.1"/>
</dbReference>
<keyword evidence="4" id="KW-1185">Reference proteome</keyword>
<keyword evidence="2" id="KW-0812">Transmembrane</keyword>
<name>A0A8J3JS99_9ACTN</name>
<organism evidence="3 4">
    <name type="scientific">Catellatospora chokoriensis</name>
    <dbReference type="NCBI Taxonomy" id="310353"/>
    <lineage>
        <taxon>Bacteria</taxon>
        <taxon>Bacillati</taxon>
        <taxon>Actinomycetota</taxon>
        <taxon>Actinomycetes</taxon>
        <taxon>Micromonosporales</taxon>
        <taxon>Micromonosporaceae</taxon>
        <taxon>Catellatospora</taxon>
    </lineage>
</organism>
<sequence>MKNHRTDSVSLFFGLVFLLVAGAFLVGEVTDVELPSLGWFIAGGLIILGVLAVLGALSPRRGGDPAAVEPAPEAAATTAEPEPERVD</sequence>
<dbReference type="Proteomes" id="UP000619293">
    <property type="component" value="Unassembled WGS sequence"/>
</dbReference>